<dbReference type="PANTHER" id="PTHR10434">
    <property type="entry name" value="1-ACYL-SN-GLYCEROL-3-PHOSPHATE ACYLTRANSFERASE"/>
    <property type="match status" value="1"/>
</dbReference>
<dbReference type="AlphaFoldDB" id="C6Q1F9"/>
<keyword evidence="5" id="KW-1185">Reference proteome</keyword>
<dbReference type="RefSeq" id="WP_007063761.1">
    <property type="nucleotide sequence ID" value="NZ_ACVI01000137.1"/>
</dbReference>
<evidence type="ECO:0000256" key="1">
    <source>
        <dbReference type="ARBA" id="ARBA00022679"/>
    </source>
</evidence>
<feature type="non-terminal residue" evidence="4">
    <location>
        <position position="1"/>
    </location>
</feature>
<dbReference type="PANTHER" id="PTHR10434:SF40">
    <property type="entry name" value="1-ACYL-SN-GLYCEROL-3-PHOSPHATE ACYLTRANSFERASE"/>
    <property type="match status" value="1"/>
</dbReference>
<dbReference type="OrthoDB" id="9803035at2"/>
<name>C6Q1F9_9CLOT</name>
<evidence type="ECO:0000313" key="4">
    <source>
        <dbReference type="EMBL" id="EET84683.1"/>
    </source>
</evidence>
<dbReference type="Pfam" id="PF01553">
    <property type="entry name" value="Acyltransferase"/>
    <property type="match status" value="1"/>
</dbReference>
<evidence type="ECO:0000259" key="3">
    <source>
        <dbReference type="SMART" id="SM00563"/>
    </source>
</evidence>
<evidence type="ECO:0000313" key="5">
    <source>
        <dbReference type="Proteomes" id="UP000004198"/>
    </source>
</evidence>
<sequence>KFLKEEDITFVAGIKLSKNPLTNLGMSMTKTIPIKPNTADKDSISKIVKTLKAGNNVLIFPEGTRSRTSTLIEAKRGVFLVQKLSKASIIPLGIHGTEKLLPIQKDMGSEKFNYAKVTLNIGKKIEVPEKMENEDKHAYEERSVSFMMKKIAELLPESYRGVYR</sequence>
<proteinExistence type="predicted"/>
<dbReference type="SMART" id="SM00563">
    <property type="entry name" value="PlsC"/>
    <property type="match status" value="1"/>
</dbReference>
<keyword evidence="2 4" id="KW-0012">Acyltransferase</keyword>
<dbReference type="GO" id="GO:0003841">
    <property type="term" value="F:1-acylglycerol-3-phosphate O-acyltransferase activity"/>
    <property type="evidence" value="ECO:0007669"/>
    <property type="project" value="TreeGrafter"/>
</dbReference>
<organism evidence="4 5">
    <name type="scientific">Clostridium carboxidivorans P7</name>
    <dbReference type="NCBI Taxonomy" id="536227"/>
    <lineage>
        <taxon>Bacteria</taxon>
        <taxon>Bacillati</taxon>
        <taxon>Bacillota</taxon>
        <taxon>Clostridia</taxon>
        <taxon>Eubacteriales</taxon>
        <taxon>Clostridiaceae</taxon>
        <taxon>Clostridium</taxon>
    </lineage>
</organism>
<evidence type="ECO:0000256" key="2">
    <source>
        <dbReference type="ARBA" id="ARBA00023315"/>
    </source>
</evidence>
<dbReference type="Proteomes" id="UP000004198">
    <property type="component" value="Unassembled WGS sequence"/>
</dbReference>
<feature type="domain" description="Phospholipid/glycerol acyltransferase" evidence="3">
    <location>
        <begin position="2"/>
        <end position="97"/>
    </location>
</feature>
<dbReference type="EMBL" id="ACVI01000137">
    <property type="protein sequence ID" value="EET84683.1"/>
    <property type="molecule type" value="Genomic_DNA"/>
</dbReference>
<dbReference type="SUPFAM" id="SSF69593">
    <property type="entry name" value="Glycerol-3-phosphate (1)-acyltransferase"/>
    <property type="match status" value="1"/>
</dbReference>
<dbReference type="GO" id="GO:0006654">
    <property type="term" value="P:phosphatidic acid biosynthetic process"/>
    <property type="evidence" value="ECO:0007669"/>
    <property type="project" value="TreeGrafter"/>
</dbReference>
<reference evidence="4 5" key="1">
    <citation type="submission" date="2009-06" db="EMBL/GenBank/DDBJ databases">
        <title>The draft genome of Clostridium carboxidivorans P7.</title>
        <authorList>
            <consortium name="US DOE Joint Genome Institute (JGI-PGF)"/>
            <person name="Lucas S."/>
            <person name="Copeland A."/>
            <person name="Lapidus A."/>
            <person name="Glavina del Rio T."/>
            <person name="Tice H."/>
            <person name="Bruce D."/>
            <person name="Goodwin L."/>
            <person name="Pitluck S."/>
            <person name="Larimer F."/>
            <person name="Land M.L."/>
            <person name="Hauser L."/>
            <person name="Hemme C.L."/>
        </authorList>
    </citation>
    <scope>NUCLEOTIDE SEQUENCE [LARGE SCALE GENOMIC DNA]</scope>
    <source>
        <strain evidence="4 5">P7</strain>
    </source>
</reference>
<dbReference type="CDD" id="cd07989">
    <property type="entry name" value="LPLAT_AGPAT-like"/>
    <property type="match status" value="1"/>
</dbReference>
<keyword evidence="1 4" id="KW-0808">Transferase</keyword>
<dbReference type="STRING" id="536227.Ccar_22055"/>
<dbReference type="eggNOG" id="COG0204">
    <property type="taxonomic scope" value="Bacteria"/>
</dbReference>
<accession>C6Q1F9</accession>
<dbReference type="InterPro" id="IPR002123">
    <property type="entry name" value="Plipid/glycerol_acylTrfase"/>
</dbReference>
<protein>
    <submittedName>
        <fullName evidence="4">Phospholipid/glycerol acyltransferase</fullName>
    </submittedName>
</protein>
<gene>
    <name evidence="4" type="ORF">CcarbDRAFT_4877</name>
</gene>
<comment type="caution">
    <text evidence="4">The sequence shown here is derived from an EMBL/GenBank/DDBJ whole genome shotgun (WGS) entry which is preliminary data.</text>
</comment>